<dbReference type="CDD" id="cd00408">
    <property type="entry name" value="DHDPS-like"/>
    <property type="match status" value="1"/>
</dbReference>
<protein>
    <submittedName>
        <fullName evidence="5">L-2-keto-3-deoxyarabonate dehydratase</fullName>
        <ecNumber evidence="5">4.2.1.43</ecNumber>
    </submittedName>
</protein>
<dbReference type="Gene3D" id="3.20.20.70">
    <property type="entry name" value="Aldolase class I"/>
    <property type="match status" value="1"/>
</dbReference>
<dbReference type="PIRSF" id="PIRSF001365">
    <property type="entry name" value="DHDPS"/>
    <property type="match status" value="1"/>
</dbReference>
<dbReference type="SUPFAM" id="SSF51569">
    <property type="entry name" value="Aldolase"/>
    <property type="match status" value="1"/>
</dbReference>
<dbReference type="InterPro" id="IPR013785">
    <property type="entry name" value="Aldolase_TIM"/>
</dbReference>
<gene>
    <name evidence="5" type="primary">araD_1</name>
    <name evidence="5" type="ORF">Pla110_17110</name>
</gene>
<dbReference type="GO" id="GO:0005829">
    <property type="term" value="C:cytosol"/>
    <property type="evidence" value="ECO:0007669"/>
    <property type="project" value="TreeGrafter"/>
</dbReference>
<dbReference type="Pfam" id="PF00701">
    <property type="entry name" value="DHDPS"/>
    <property type="match status" value="1"/>
</dbReference>
<dbReference type="AlphaFoldDB" id="A0A518CL91"/>
<proteinExistence type="inferred from homology"/>
<evidence type="ECO:0000313" key="6">
    <source>
        <dbReference type="Proteomes" id="UP000317178"/>
    </source>
</evidence>
<evidence type="ECO:0000256" key="3">
    <source>
        <dbReference type="PIRNR" id="PIRNR001365"/>
    </source>
</evidence>
<feature type="binding site" evidence="4">
    <location>
        <position position="215"/>
    </location>
    <ligand>
        <name>pyruvate</name>
        <dbReference type="ChEBI" id="CHEBI:15361"/>
    </ligand>
</feature>
<dbReference type="EC" id="4.2.1.43" evidence="5"/>
<dbReference type="GO" id="GO:0047449">
    <property type="term" value="F:2-dehydro-3-deoxy-L-arabinonate dehydratase activity"/>
    <property type="evidence" value="ECO:0007669"/>
    <property type="project" value="UniProtKB-EC"/>
</dbReference>
<organism evidence="5 6">
    <name type="scientific">Polystyrenella longa</name>
    <dbReference type="NCBI Taxonomy" id="2528007"/>
    <lineage>
        <taxon>Bacteria</taxon>
        <taxon>Pseudomonadati</taxon>
        <taxon>Planctomycetota</taxon>
        <taxon>Planctomycetia</taxon>
        <taxon>Planctomycetales</taxon>
        <taxon>Planctomycetaceae</taxon>
        <taxon>Polystyrenella</taxon>
    </lineage>
</organism>
<dbReference type="EMBL" id="CP036281">
    <property type="protein sequence ID" value="QDU79989.1"/>
    <property type="molecule type" value="Genomic_DNA"/>
</dbReference>
<evidence type="ECO:0000256" key="1">
    <source>
        <dbReference type="ARBA" id="ARBA00007592"/>
    </source>
</evidence>
<dbReference type="KEGG" id="plon:Pla110_17110"/>
<dbReference type="SMART" id="SM01130">
    <property type="entry name" value="DHDPS"/>
    <property type="match status" value="1"/>
</dbReference>
<dbReference type="PANTHER" id="PTHR12128">
    <property type="entry name" value="DIHYDRODIPICOLINATE SYNTHASE"/>
    <property type="match status" value="1"/>
</dbReference>
<dbReference type="GO" id="GO:0008840">
    <property type="term" value="F:4-hydroxy-tetrahydrodipicolinate synthase activity"/>
    <property type="evidence" value="ECO:0007669"/>
    <property type="project" value="TreeGrafter"/>
</dbReference>
<sequence length="309" mass="34256">MMTSTESTDALIDVLPILHTPFTAEDEIDRESLQKEIDFCFDVGSQGVCSAMVSEILRLTPREREELTVMMVVAARGRGPVVASVGAESTREAVYYGEVAVEAGCAAVMAIPPINCALPEGALWEYYTTLADRIELPLFVQDASSYVGQEIPASFYLRLLESYGPEKILFKPEAAPLGPKLTAFHKLTGNRAKVFDGSGGLLMIDCYRRGLTGTMPGCDMLAGIVALWNALKAGDDRRAYQLYFPICALATLQMQAGLDGFLAIEKYLLHRQGIFETTFRRKPYRWELDEGTREEVDRLWDYLQAAIQA</sequence>
<name>A0A518CL91_9PLAN</name>
<evidence type="ECO:0000256" key="4">
    <source>
        <dbReference type="PIRSR" id="PIRSR001365-2"/>
    </source>
</evidence>
<keyword evidence="6" id="KW-1185">Reference proteome</keyword>
<reference evidence="5 6" key="1">
    <citation type="submission" date="2019-02" db="EMBL/GenBank/DDBJ databases">
        <title>Deep-cultivation of Planctomycetes and their phenomic and genomic characterization uncovers novel biology.</title>
        <authorList>
            <person name="Wiegand S."/>
            <person name="Jogler M."/>
            <person name="Boedeker C."/>
            <person name="Pinto D."/>
            <person name="Vollmers J."/>
            <person name="Rivas-Marin E."/>
            <person name="Kohn T."/>
            <person name="Peeters S.H."/>
            <person name="Heuer A."/>
            <person name="Rast P."/>
            <person name="Oberbeckmann S."/>
            <person name="Bunk B."/>
            <person name="Jeske O."/>
            <person name="Meyerdierks A."/>
            <person name="Storesund J.E."/>
            <person name="Kallscheuer N."/>
            <person name="Luecker S."/>
            <person name="Lage O.M."/>
            <person name="Pohl T."/>
            <person name="Merkel B.J."/>
            <person name="Hornburger P."/>
            <person name="Mueller R.-W."/>
            <person name="Bruemmer F."/>
            <person name="Labrenz M."/>
            <person name="Spormann A.M."/>
            <person name="Op den Camp H."/>
            <person name="Overmann J."/>
            <person name="Amann R."/>
            <person name="Jetten M.S.M."/>
            <person name="Mascher T."/>
            <person name="Medema M.H."/>
            <person name="Devos D.P."/>
            <person name="Kaster A.-K."/>
            <person name="Ovreas L."/>
            <person name="Rohde M."/>
            <person name="Galperin M.Y."/>
            <person name="Jogler C."/>
        </authorList>
    </citation>
    <scope>NUCLEOTIDE SEQUENCE [LARGE SCALE GENOMIC DNA]</scope>
    <source>
        <strain evidence="5 6">Pla110</strain>
    </source>
</reference>
<dbReference type="RefSeq" id="WP_231742954.1">
    <property type="nucleotide sequence ID" value="NZ_CP036281.1"/>
</dbReference>
<dbReference type="PANTHER" id="PTHR12128:SF66">
    <property type="entry name" value="4-HYDROXY-2-OXOGLUTARATE ALDOLASE, MITOCHONDRIAL"/>
    <property type="match status" value="1"/>
</dbReference>
<evidence type="ECO:0000313" key="5">
    <source>
        <dbReference type="EMBL" id="QDU79989.1"/>
    </source>
</evidence>
<dbReference type="InterPro" id="IPR002220">
    <property type="entry name" value="DapA-like"/>
</dbReference>
<dbReference type="Proteomes" id="UP000317178">
    <property type="component" value="Chromosome"/>
</dbReference>
<keyword evidence="2 3" id="KW-0456">Lyase</keyword>
<comment type="similarity">
    <text evidence="1 3">Belongs to the DapA family.</text>
</comment>
<accession>A0A518CL91</accession>
<evidence type="ECO:0000256" key="2">
    <source>
        <dbReference type="ARBA" id="ARBA00023239"/>
    </source>
</evidence>